<dbReference type="Proteomes" id="UP000183947">
    <property type="component" value="Unassembled WGS sequence"/>
</dbReference>
<evidence type="ECO:0000313" key="2">
    <source>
        <dbReference type="EMBL" id="SHL34017.1"/>
    </source>
</evidence>
<evidence type="ECO:0000256" key="1">
    <source>
        <dbReference type="SAM" id="MobiDB-lite"/>
    </source>
</evidence>
<dbReference type="EMBL" id="FRAS01000013">
    <property type="protein sequence ID" value="SHL34017.1"/>
    <property type="molecule type" value="Genomic_DNA"/>
</dbReference>
<protein>
    <submittedName>
        <fullName evidence="2">Uncharacterized protein</fullName>
    </submittedName>
</protein>
<accession>A0A1M6ZU52</accession>
<dbReference type="OrthoDB" id="883289at2"/>
<keyword evidence="3" id="KW-1185">Reference proteome</keyword>
<dbReference type="RefSeq" id="WP_139252273.1">
    <property type="nucleotide sequence ID" value="NZ_FRAS01000013.1"/>
</dbReference>
<gene>
    <name evidence="2" type="ORF">SAMN02746009_02576</name>
</gene>
<dbReference type="AlphaFoldDB" id="A0A1M6ZU52"/>
<evidence type="ECO:0000313" key="3">
    <source>
        <dbReference type="Proteomes" id="UP000183947"/>
    </source>
</evidence>
<sequence length="123" mass="13293">MHRLLTHLLLLLYAGVYLHCQPLPARVPATTTGLGSPQEQSQTGLCKKKLQTVQADPQADHAPVVKAKLLPLDLALSGDFPALYFGLLFPADEPTLNPARGPNACPEHSFANHPNKAPPIRFS</sequence>
<feature type="region of interest" description="Disordered" evidence="1">
    <location>
        <begin position="99"/>
        <end position="123"/>
    </location>
</feature>
<reference evidence="3" key="1">
    <citation type="submission" date="2016-11" db="EMBL/GenBank/DDBJ databases">
        <authorList>
            <person name="Varghese N."/>
            <person name="Submissions S."/>
        </authorList>
    </citation>
    <scope>NUCLEOTIDE SEQUENCE [LARGE SCALE GENOMIC DNA]</scope>
    <source>
        <strain evidence="3">DSM 18569</strain>
    </source>
</reference>
<organism evidence="2 3">
    <name type="scientific">Hymenobacter psychrotolerans DSM 18569</name>
    <dbReference type="NCBI Taxonomy" id="1121959"/>
    <lineage>
        <taxon>Bacteria</taxon>
        <taxon>Pseudomonadati</taxon>
        <taxon>Bacteroidota</taxon>
        <taxon>Cytophagia</taxon>
        <taxon>Cytophagales</taxon>
        <taxon>Hymenobacteraceae</taxon>
        <taxon>Hymenobacter</taxon>
    </lineage>
</organism>
<proteinExistence type="predicted"/>
<name>A0A1M6ZU52_9BACT</name>